<feature type="region of interest" description="Disordered" evidence="1">
    <location>
        <begin position="1"/>
        <end position="31"/>
    </location>
</feature>
<feature type="compositionally biased region" description="Low complexity" evidence="1">
    <location>
        <begin position="1"/>
        <end position="16"/>
    </location>
</feature>
<organism evidence="3 4">
    <name type="scientific">Costertonia aggregata</name>
    <dbReference type="NCBI Taxonomy" id="343403"/>
    <lineage>
        <taxon>Bacteria</taxon>
        <taxon>Pseudomonadati</taxon>
        <taxon>Bacteroidota</taxon>
        <taxon>Flavobacteriia</taxon>
        <taxon>Flavobacteriales</taxon>
        <taxon>Flavobacteriaceae</taxon>
        <taxon>Costertonia</taxon>
    </lineage>
</organism>
<evidence type="ECO:0000313" key="4">
    <source>
        <dbReference type="Proteomes" id="UP000509302"/>
    </source>
</evidence>
<proteinExistence type="predicted"/>
<dbReference type="KEGG" id="cagg:HYG79_14600"/>
<keyword evidence="2" id="KW-0472">Membrane</keyword>
<feature type="transmembrane region" description="Helical" evidence="2">
    <location>
        <begin position="34"/>
        <end position="56"/>
    </location>
</feature>
<keyword evidence="2" id="KW-1133">Transmembrane helix</keyword>
<accession>A0A7H9ASU1</accession>
<reference evidence="3 4" key="1">
    <citation type="journal article" date="2006" name="Int. J. Syst. Evol. Microbiol.">
        <title>Costertonia aggregata gen. nov., sp. nov., a mesophilic marine bacterium of the family Flavobacteriaceae, isolated from a mature biofilm.</title>
        <authorList>
            <person name="Kwon K.K."/>
            <person name="Lee Y.K."/>
            <person name="Lee H.K."/>
        </authorList>
    </citation>
    <scope>NUCLEOTIDE SEQUENCE [LARGE SCALE GENOMIC DNA]</scope>
    <source>
        <strain evidence="3 4">KCCM 42265</strain>
    </source>
</reference>
<gene>
    <name evidence="3" type="ORF">HYG79_14600</name>
</gene>
<keyword evidence="4" id="KW-1185">Reference proteome</keyword>
<dbReference type="Proteomes" id="UP000509302">
    <property type="component" value="Chromosome"/>
</dbReference>
<name>A0A7H9ASU1_9FLAO</name>
<sequence>MENTKNNSKPSTTSKSEGNLQNGKFQKSKKSARIVRIVTITIAVVVVLTIILFSTMDAWETYRLWP</sequence>
<dbReference type="EMBL" id="CP058595">
    <property type="protein sequence ID" value="QLG46524.1"/>
    <property type="molecule type" value="Genomic_DNA"/>
</dbReference>
<evidence type="ECO:0000313" key="3">
    <source>
        <dbReference type="EMBL" id="QLG46524.1"/>
    </source>
</evidence>
<dbReference type="RefSeq" id="WP_179242803.1">
    <property type="nucleotide sequence ID" value="NZ_CP058595.1"/>
</dbReference>
<protein>
    <submittedName>
        <fullName evidence="3">Uncharacterized protein</fullName>
    </submittedName>
</protein>
<keyword evidence="2" id="KW-0812">Transmembrane</keyword>
<dbReference type="AlphaFoldDB" id="A0A7H9ASU1"/>
<evidence type="ECO:0000256" key="2">
    <source>
        <dbReference type="SAM" id="Phobius"/>
    </source>
</evidence>
<evidence type="ECO:0000256" key="1">
    <source>
        <dbReference type="SAM" id="MobiDB-lite"/>
    </source>
</evidence>